<dbReference type="InParanoid" id="A0A165NRQ1"/>
<gene>
    <name evidence="1" type="ORF">NEOLEDRAFT_898580</name>
</gene>
<dbReference type="EMBL" id="KV425628">
    <property type="protein sequence ID" value="KZT20007.1"/>
    <property type="molecule type" value="Genomic_DNA"/>
</dbReference>
<sequence length="102" mass="11708">MIKLPWRARFGYVAVAWLRVVVFALQWLRVVPFTLQWLRVVPCPLQLLLCFKYGIVNAYNAVSLSSHDQQTRVLAAPGGKQFHSVGIRRETQKRELLTNNAS</sequence>
<accession>A0A165NRQ1</accession>
<protein>
    <submittedName>
        <fullName evidence="1">Uncharacterized protein</fullName>
    </submittedName>
</protein>
<dbReference type="Proteomes" id="UP000076761">
    <property type="component" value="Unassembled WGS sequence"/>
</dbReference>
<organism evidence="1 2">
    <name type="scientific">Neolentinus lepideus HHB14362 ss-1</name>
    <dbReference type="NCBI Taxonomy" id="1314782"/>
    <lineage>
        <taxon>Eukaryota</taxon>
        <taxon>Fungi</taxon>
        <taxon>Dikarya</taxon>
        <taxon>Basidiomycota</taxon>
        <taxon>Agaricomycotina</taxon>
        <taxon>Agaricomycetes</taxon>
        <taxon>Gloeophyllales</taxon>
        <taxon>Gloeophyllaceae</taxon>
        <taxon>Neolentinus</taxon>
    </lineage>
</organism>
<evidence type="ECO:0000313" key="1">
    <source>
        <dbReference type="EMBL" id="KZT20007.1"/>
    </source>
</evidence>
<evidence type="ECO:0000313" key="2">
    <source>
        <dbReference type="Proteomes" id="UP000076761"/>
    </source>
</evidence>
<keyword evidence="2" id="KW-1185">Reference proteome</keyword>
<name>A0A165NRQ1_9AGAM</name>
<reference evidence="1 2" key="1">
    <citation type="journal article" date="2016" name="Mol. Biol. Evol.">
        <title>Comparative Genomics of Early-Diverging Mushroom-Forming Fungi Provides Insights into the Origins of Lignocellulose Decay Capabilities.</title>
        <authorList>
            <person name="Nagy L.G."/>
            <person name="Riley R."/>
            <person name="Tritt A."/>
            <person name="Adam C."/>
            <person name="Daum C."/>
            <person name="Floudas D."/>
            <person name="Sun H."/>
            <person name="Yadav J.S."/>
            <person name="Pangilinan J."/>
            <person name="Larsson K.H."/>
            <person name="Matsuura K."/>
            <person name="Barry K."/>
            <person name="Labutti K."/>
            <person name="Kuo R."/>
            <person name="Ohm R.A."/>
            <person name="Bhattacharya S.S."/>
            <person name="Shirouzu T."/>
            <person name="Yoshinaga Y."/>
            <person name="Martin F.M."/>
            <person name="Grigoriev I.V."/>
            <person name="Hibbett D.S."/>
        </authorList>
    </citation>
    <scope>NUCLEOTIDE SEQUENCE [LARGE SCALE GENOMIC DNA]</scope>
    <source>
        <strain evidence="1 2">HHB14362 ss-1</strain>
    </source>
</reference>
<dbReference type="AlphaFoldDB" id="A0A165NRQ1"/>
<proteinExistence type="predicted"/>